<evidence type="ECO:0000313" key="2">
    <source>
        <dbReference type="Proteomes" id="UP000465622"/>
    </source>
</evidence>
<dbReference type="Proteomes" id="UP000465622">
    <property type="component" value="Chromosome"/>
</dbReference>
<evidence type="ECO:0000313" key="1">
    <source>
        <dbReference type="EMBL" id="BBX37125.1"/>
    </source>
</evidence>
<accession>A0ABM7I2L4</accession>
<proteinExistence type="predicted"/>
<keyword evidence="2" id="KW-1185">Reference proteome</keyword>
<sequence length="122" mass="13594">MAGKDSHCVTSTLSLRGSAVSACRSDPRPLRDVADQVRPSLDCMRSSEFRKRRYQPALRQAGQLNEVRNEVGLSGELGQPAGSQEVLIRHAAEVAVQRLRTHRRDWHGKSLTAMADTLRDCR</sequence>
<protein>
    <submittedName>
        <fullName evidence="1">Uncharacterized protein</fullName>
    </submittedName>
</protein>
<dbReference type="EMBL" id="AP022567">
    <property type="protein sequence ID" value="BBX37125.1"/>
    <property type="molecule type" value="Genomic_DNA"/>
</dbReference>
<reference evidence="1 2" key="1">
    <citation type="journal article" date="2019" name="Emerg. Microbes Infect.">
        <title>Comprehensive subspecies identification of 175 nontuberculous mycobacteria species based on 7547 genomic profiles.</title>
        <authorList>
            <person name="Matsumoto Y."/>
            <person name="Kinjo T."/>
            <person name="Motooka D."/>
            <person name="Nabeya D."/>
            <person name="Jung N."/>
            <person name="Uechi K."/>
            <person name="Horii T."/>
            <person name="Iida T."/>
            <person name="Fujita J."/>
            <person name="Nakamura S."/>
        </authorList>
    </citation>
    <scope>NUCLEOTIDE SEQUENCE [LARGE SCALE GENOMIC DNA]</scope>
    <source>
        <strain evidence="1 2">JCM 12375</strain>
    </source>
</reference>
<gene>
    <name evidence="1" type="ORF">MMAGJ_64070</name>
</gene>
<organism evidence="1 2">
    <name type="scientific">Mycolicibacterium mageritense</name>
    <name type="common">Mycobacterium mageritense</name>
    <dbReference type="NCBI Taxonomy" id="53462"/>
    <lineage>
        <taxon>Bacteria</taxon>
        <taxon>Bacillati</taxon>
        <taxon>Actinomycetota</taxon>
        <taxon>Actinomycetes</taxon>
        <taxon>Mycobacteriales</taxon>
        <taxon>Mycobacteriaceae</taxon>
        <taxon>Mycolicibacterium</taxon>
    </lineage>
</organism>
<name>A0ABM7I2L4_MYCME</name>